<evidence type="ECO:0000256" key="5">
    <source>
        <dbReference type="SAM" id="Phobius"/>
    </source>
</evidence>
<proteinExistence type="predicted"/>
<dbReference type="GO" id="GO:0016020">
    <property type="term" value="C:membrane"/>
    <property type="evidence" value="ECO:0007669"/>
    <property type="project" value="UniProtKB-SubCell"/>
</dbReference>
<reference evidence="7" key="1">
    <citation type="submission" date="2016-10" db="EMBL/GenBank/DDBJ databases">
        <authorList>
            <person name="Varghese N."/>
            <person name="Submissions S."/>
        </authorList>
    </citation>
    <scope>NUCLEOTIDE SEQUENCE [LARGE SCALE GENOMIC DNA]</scope>
    <source>
        <strain evidence="7">DSM 3695</strain>
    </source>
</reference>
<evidence type="ECO:0000313" key="6">
    <source>
        <dbReference type="EMBL" id="SEW52134.1"/>
    </source>
</evidence>
<evidence type="ECO:0000256" key="3">
    <source>
        <dbReference type="ARBA" id="ARBA00022989"/>
    </source>
</evidence>
<name>A0A1I0S867_9BACT</name>
<feature type="transmembrane region" description="Helical" evidence="5">
    <location>
        <begin position="82"/>
        <end position="111"/>
    </location>
</feature>
<gene>
    <name evidence="6" type="ORF">SAMN04488122_4694</name>
</gene>
<feature type="transmembrane region" description="Helical" evidence="5">
    <location>
        <begin position="38"/>
        <end position="62"/>
    </location>
</feature>
<keyword evidence="3 5" id="KW-1133">Transmembrane helix</keyword>
<dbReference type="Proteomes" id="UP000199310">
    <property type="component" value="Unassembled WGS sequence"/>
</dbReference>
<dbReference type="InterPro" id="IPR032808">
    <property type="entry name" value="DoxX"/>
</dbReference>
<evidence type="ECO:0000256" key="4">
    <source>
        <dbReference type="ARBA" id="ARBA00023136"/>
    </source>
</evidence>
<evidence type="ECO:0000313" key="7">
    <source>
        <dbReference type="Proteomes" id="UP000199310"/>
    </source>
</evidence>
<feature type="transmembrane region" description="Helical" evidence="5">
    <location>
        <begin position="145"/>
        <end position="165"/>
    </location>
</feature>
<evidence type="ECO:0000256" key="2">
    <source>
        <dbReference type="ARBA" id="ARBA00022692"/>
    </source>
</evidence>
<keyword evidence="7" id="KW-1185">Reference proteome</keyword>
<comment type="subcellular location">
    <subcellularLocation>
        <location evidence="1">Membrane</location>
        <topology evidence="1">Multi-pass membrane protein</topology>
    </subcellularLocation>
</comment>
<keyword evidence="4 5" id="KW-0472">Membrane</keyword>
<feature type="transmembrane region" description="Helical" evidence="5">
    <location>
        <begin position="118"/>
        <end position="139"/>
    </location>
</feature>
<evidence type="ECO:0000256" key="1">
    <source>
        <dbReference type="ARBA" id="ARBA00004141"/>
    </source>
</evidence>
<dbReference type="STRING" id="29529.SAMN04488122_4694"/>
<organism evidence="6 7">
    <name type="scientific">Chitinophaga arvensicola</name>
    <dbReference type="NCBI Taxonomy" id="29529"/>
    <lineage>
        <taxon>Bacteria</taxon>
        <taxon>Pseudomonadati</taxon>
        <taxon>Bacteroidota</taxon>
        <taxon>Chitinophagia</taxon>
        <taxon>Chitinophagales</taxon>
        <taxon>Chitinophagaceae</taxon>
        <taxon>Chitinophaga</taxon>
    </lineage>
</organism>
<sequence>MLDYRSIVNWATSLNNDAPKFVWQKNNSMKNKADIYQLFLRFALGASYLCAGLDRFGVWGPAGAAHVSWGNWQNFMVYAQKLMFFLPYSMASFFAALASGAEILFALLLITGWYTRQAAIGSGVLTLCFALSMTIALGIAQPLNYSVFTASAASFLLSSLPAYRWSMDQWLRKRQD</sequence>
<accession>A0A1I0S867</accession>
<keyword evidence="2 5" id="KW-0812">Transmembrane</keyword>
<dbReference type="Pfam" id="PF07681">
    <property type="entry name" value="DoxX"/>
    <property type="match status" value="1"/>
</dbReference>
<dbReference type="EMBL" id="FOJG01000002">
    <property type="protein sequence ID" value="SEW52134.1"/>
    <property type="molecule type" value="Genomic_DNA"/>
</dbReference>
<dbReference type="AlphaFoldDB" id="A0A1I0S867"/>
<protein>
    <submittedName>
        <fullName evidence="6">Uncharacterized membrane protein YphA, DoxX/SURF4 family</fullName>
    </submittedName>
</protein>